<evidence type="ECO:0000256" key="3">
    <source>
        <dbReference type="ARBA" id="ARBA00023157"/>
    </source>
</evidence>
<evidence type="ECO:0000256" key="1">
    <source>
        <dbReference type="ARBA" id="ARBA00004613"/>
    </source>
</evidence>
<dbReference type="Pfam" id="PF00007">
    <property type="entry name" value="Cys_knot"/>
    <property type="match status" value="1"/>
</dbReference>
<evidence type="ECO:0000256" key="2">
    <source>
        <dbReference type="ARBA" id="ARBA00022525"/>
    </source>
</evidence>
<reference evidence="6" key="1">
    <citation type="submission" date="2017-02" db="UniProtKB">
        <authorList>
            <consortium name="WormBaseParasite"/>
        </authorList>
    </citation>
    <scope>IDENTIFICATION</scope>
</reference>
<dbReference type="SUPFAM" id="SSF57501">
    <property type="entry name" value="Cystine-knot cytokines"/>
    <property type="match status" value="1"/>
</dbReference>
<name>A0A0N5AZE2_9BILA</name>
<dbReference type="GO" id="GO:0005576">
    <property type="term" value="C:extracellular region"/>
    <property type="evidence" value="ECO:0007669"/>
    <property type="project" value="UniProtKB-SubCell"/>
</dbReference>
<evidence type="ECO:0000259" key="4">
    <source>
        <dbReference type="Pfam" id="PF00007"/>
    </source>
</evidence>
<dbReference type="InterPro" id="IPR006208">
    <property type="entry name" value="Glyco_hormone_CN"/>
</dbReference>
<dbReference type="InterPro" id="IPR029034">
    <property type="entry name" value="Cystine-knot_cytokine"/>
</dbReference>
<dbReference type="AlphaFoldDB" id="A0A0N5AZE2"/>
<accession>A0A0N5AZE2</accession>
<dbReference type="WBParaSite" id="SMUV_0001036601-mRNA-1">
    <property type="protein sequence ID" value="SMUV_0001036601-mRNA-1"/>
    <property type="gene ID" value="SMUV_0001036601"/>
</dbReference>
<proteinExistence type="predicted"/>
<dbReference type="Proteomes" id="UP000046393">
    <property type="component" value="Unplaced"/>
</dbReference>
<keyword evidence="2" id="KW-0964">Secreted</keyword>
<evidence type="ECO:0000313" key="5">
    <source>
        <dbReference type="Proteomes" id="UP000046393"/>
    </source>
</evidence>
<keyword evidence="3" id="KW-1015">Disulfide bond</keyword>
<feature type="domain" description="Glycoprotein hormone subunit beta" evidence="4">
    <location>
        <begin position="2"/>
        <end position="68"/>
    </location>
</feature>
<dbReference type="STRING" id="451379.A0A0N5AZE2"/>
<evidence type="ECO:0000313" key="6">
    <source>
        <dbReference type="WBParaSite" id="SMUV_0001036601-mRNA-1"/>
    </source>
</evidence>
<comment type="subcellular location">
    <subcellularLocation>
        <location evidence="1">Secreted</location>
    </subcellularLocation>
</comment>
<dbReference type="Gene3D" id="2.10.90.10">
    <property type="entry name" value="Cystine-knot cytokines"/>
    <property type="match status" value="1"/>
</dbReference>
<organism evidence="5 6">
    <name type="scientific">Syphacia muris</name>
    <dbReference type="NCBI Taxonomy" id="451379"/>
    <lineage>
        <taxon>Eukaryota</taxon>
        <taxon>Metazoa</taxon>
        <taxon>Ecdysozoa</taxon>
        <taxon>Nematoda</taxon>
        <taxon>Chromadorea</taxon>
        <taxon>Rhabditida</taxon>
        <taxon>Spirurina</taxon>
        <taxon>Oxyuridomorpha</taxon>
        <taxon>Oxyuroidea</taxon>
        <taxon>Oxyuridae</taxon>
        <taxon>Syphacia</taxon>
    </lineage>
</organism>
<sequence length="69" mass="7725">MVQLNVCSGFCRSLSFFDLESHKIAVIGKCCRMVDSKWVNVTLNCDDGERVIKLPSATECRCFDCASDE</sequence>
<keyword evidence="5" id="KW-1185">Reference proteome</keyword>
<protein>
    <submittedName>
        <fullName evidence="6">Cys_knot domain-containing protein</fullName>
    </submittedName>
</protein>